<evidence type="ECO:0000313" key="4">
    <source>
        <dbReference type="Proteomes" id="UP000229502"/>
    </source>
</evidence>
<feature type="domain" description="Arginyl tRNA synthetase N-terminal" evidence="2">
    <location>
        <begin position="4"/>
        <end position="90"/>
    </location>
</feature>
<keyword evidence="1" id="KW-0547">Nucleotide-binding</keyword>
<evidence type="ECO:0000256" key="1">
    <source>
        <dbReference type="RuleBase" id="RU363038"/>
    </source>
</evidence>
<dbReference type="Pfam" id="PF03485">
    <property type="entry name" value="Arg_tRNA_synt_N"/>
    <property type="match status" value="1"/>
</dbReference>
<dbReference type="SUPFAM" id="SSF55190">
    <property type="entry name" value="Arginyl-tRNA synthetase (ArgRS), N-terminal 'additional' domain"/>
    <property type="match status" value="1"/>
</dbReference>
<feature type="non-terminal residue" evidence="3">
    <location>
        <position position="176"/>
    </location>
</feature>
<evidence type="ECO:0000313" key="3">
    <source>
        <dbReference type="EMBL" id="PIU34233.1"/>
    </source>
</evidence>
<dbReference type="GO" id="GO:0005524">
    <property type="term" value="F:ATP binding"/>
    <property type="evidence" value="ECO:0007669"/>
    <property type="project" value="UniProtKB-KW"/>
</dbReference>
<keyword evidence="1 3" id="KW-0436">Ligase</keyword>
<protein>
    <submittedName>
        <fullName evidence="3">Arginine--tRNA ligase</fullName>
    </submittedName>
</protein>
<dbReference type="GO" id="GO:0006420">
    <property type="term" value="P:arginyl-tRNA aminoacylation"/>
    <property type="evidence" value="ECO:0007669"/>
    <property type="project" value="InterPro"/>
</dbReference>
<dbReference type="Proteomes" id="UP000229502">
    <property type="component" value="Unassembled WGS sequence"/>
</dbReference>
<dbReference type="InterPro" id="IPR005148">
    <property type="entry name" value="Arg-tRNA-synth_N"/>
</dbReference>
<dbReference type="InterPro" id="IPR014729">
    <property type="entry name" value="Rossmann-like_a/b/a_fold"/>
</dbReference>
<dbReference type="InterPro" id="IPR035684">
    <property type="entry name" value="ArgRS_core"/>
</dbReference>
<proteinExistence type="inferred from homology"/>
<reference evidence="4" key="1">
    <citation type="submission" date="2017-09" db="EMBL/GenBank/DDBJ databases">
        <title>Depth-based differentiation of microbial function through sediment-hosted aquifers and enrichment of novel symbionts in the deep terrestrial subsurface.</title>
        <authorList>
            <person name="Probst A.J."/>
            <person name="Ladd B."/>
            <person name="Jarett J.K."/>
            <person name="Geller-Mcgrath D.E."/>
            <person name="Sieber C.M.K."/>
            <person name="Emerson J.B."/>
            <person name="Anantharaman K."/>
            <person name="Thomas B.C."/>
            <person name="Malmstrom R."/>
            <person name="Stieglmeier M."/>
            <person name="Klingl A."/>
            <person name="Woyke T."/>
            <person name="Ryan C.M."/>
            <person name="Banfield J.F."/>
        </authorList>
    </citation>
    <scope>NUCLEOTIDE SEQUENCE [LARGE SCALE GENOMIC DNA]</scope>
</reference>
<dbReference type="SUPFAM" id="SSF52374">
    <property type="entry name" value="Nucleotidylyl transferase"/>
    <property type="match status" value="1"/>
</dbReference>
<dbReference type="GO" id="GO:0004814">
    <property type="term" value="F:arginine-tRNA ligase activity"/>
    <property type="evidence" value="ECO:0007669"/>
    <property type="project" value="InterPro"/>
</dbReference>
<sequence>MFSQEIKKFLTQASTKLQISVSEDKILLEHPAELTNGDYSTNIALVTAKTLDKKPRDLADKIVSTWREIGLPDFVEKIEVAGPGFINIWLKFGALGNELIEVLKDGDGYGRGLKPARTKDSNVLADFSLRQKTIVIDYSAPNIAKPFGIGHLRSTNIGQALYNLYKFLGWKVIGDN</sequence>
<dbReference type="Pfam" id="PF00750">
    <property type="entry name" value="tRNA-synt_1d"/>
    <property type="match status" value="1"/>
</dbReference>
<dbReference type="InterPro" id="IPR036695">
    <property type="entry name" value="Arg-tRNA-synth_N_sf"/>
</dbReference>
<gene>
    <name evidence="3" type="primary">argS</name>
    <name evidence="3" type="ORF">COT03_02335</name>
</gene>
<dbReference type="InterPro" id="IPR001278">
    <property type="entry name" value="Arg-tRNA-ligase"/>
</dbReference>
<dbReference type="PANTHER" id="PTHR11956">
    <property type="entry name" value="ARGINYL-TRNA SYNTHETASE"/>
    <property type="match status" value="1"/>
</dbReference>
<keyword evidence="1" id="KW-0030">Aminoacyl-tRNA synthetase</keyword>
<dbReference type="AlphaFoldDB" id="A0A2M6YR06"/>
<dbReference type="EMBL" id="PEWZ01000114">
    <property type="protein sequence ID" value="PIU34233.1"/>
    <property type="molecule type" value="Genomic_DNA"/>
</dbReference>
<comment type="caution">
    <text evidence="3">The sequence shown here is derived from an EMBL/GenBank/DDBJ whole genome shotgun (WGS) entry which is preliminary data.</text>
</comment>
<name>A0A2M6YR06_9BACT</name>
<accession>A0A2M6YR06</accession>
<dbReference type="PANTHER" id="PTHR11956:SF5">
    <property type="entry name" value="ARGININE--TRNA LIGASE, CYTOPLASMIC"/>
    <property type="match status" value="1"/>
</dbReference>
<organism evidence="3 4">
    <name type="scientific">Candidatus Shapirobacteria bacterium CG07_land_8_20_14_0_80_39_18</name>
    <dbReference type="NCBI Taxonomy" id="1974882"/>
    <lineage>
        <taxon>Bacteria</taxon>
        <taxon>Candidatus Shapironibacteriota</taxon>
    </lineage>
</organism>
<dbReference type="Gene3D" id="3.40.50.620">
    <property type="entry name" value="HUPs"/>
    <property type="match status" value="1"/>
</dbReference>
<dbReference type="Gene3D" id="3.30.1360.70">
    <property type="entry name" value="Arginyl tRNA synthetase N-terminal domain"/>
    <property type="match status" value="1"/>
</dbReference>
<dbReference type="GO" id="GO:0005737">
    <property type="term" value="C:cytoplasm"/>
    <property type="evidence" value="ECO:0007669"/>
    <property type="project" value="InterPro"/>
</dbReference>
<dbReference type="SMART" id="SM01016">
    <property type="entry name" value="Arg_tRNA_synt_N"/>
    <property type="match status" value="1"/>
</dbReference>
<comment type="similarity">
    <text evidence="1">Belongs to the class-I aminoacyl-tRNA synthetase family.</text>
</comment>
<keyword evidence="1" id="KW-0648">Protein biosynthesis</keyword>
<keyword evidence="1" id="KW-0067">ATP-binding</keyword>
<evidence type="ECO:0000259" key="2">
    <source>
        <dbReference type="SMART" id="SM01016"/>
    </source>
</evidence>